<gene>
    <name evidence="1" type="ORF">FRZ06_00530</name>
</gene>
<keyword evidence="2" id="KW-1185">Reference proteome</keyword>
<name>A0ACD1A6D5_9FIRM</name>
<organism evidence="1 2">
    <name type="scientific">Anoxybacterium hadale</name>
    <dbReference type="NCBI Taxonomy" id="3408580"/>
    <lineage>
        <taxon>Bacteria</taxon>
        <taxon>Bacillati</taxon>
        <taxon>Bacillota</taxon>
        <taxon>Clostridia</taxon>
        <taxon>Peptostreptococcales</taxon>
        <taxon>Anaerovoracaceae</taxon>
        <taxon>Anoxybacterium</taxon>
    </lineage>
</organism>
<dbReference type="Proteomes" id="UP000594014">
    <property type="component" value="Chromosome"/>
</dbReference>
<accession>A0ACD1A6D5</accession>
<sequence length="507" mass="55082">MTEELVEKKKHGLSFPSAWLITFILLMIAAVLTYIIPAGAYSTLIYNGETEAFTITAPSGEESEVPATQETLDQYGIKTDLDKLVDGTIWKPIAIPGSYEKVDPQHQNFVDVIMSIVNGIYETIDIMFFVLILGGCLGILNYSGAFTAGIGALSRATQGKEYILIVAMTFLISLGGTTFGMAEETMALYPVLVPVFLAAKYDALVCVTSIYMGSTIGCMFSTVNPFSAVIASNTAGVDFTSGIYWRMLGLVAALVIVVIYIIRYANKVRKDPTKSIVYDERFKIEAAFQQKQEAQPLKPQYSIALIVFLACFAVMIYGVINLEWWFGEMTAVFIVGGVIIGIILGLPEKVFFEEFISGASALVGVGMIIGFSRSVNLLLESGRIQDTILQGLISGVGDMNPYFFLVILMFIFMILGFFINSSSALAVLTIPIMAPLADAVGLPRELVISAYIYGLGIITAVSPCSLALITCEMVKVPYVKYVRFLMPLLGLLTILGVVMLLLQASLG</sequence>
<evidence type="ECO:0000313" key="2">
    <source>
        <dbReference type="Proteomes" id="UP000594014"/>
    </source>
</evidence>
<evidence type="ECO:0000313" key="1">
    <source>
        <dbReference type="EMBL" id="QOX61946.1"/>
    </source>
</evidence>
<reference evidence="1" key="1">
    <citation type="submission" date="2019-08" db="EMBL/GenBank/DDBJ databases">
        <title>Genome sequence of Clostridiales bacterium MT110.</title>
        <authorList>
            <person name="Cao J."/>
        </authorList>
    </citation>
    <scope>NUCLEOTIDE SEQUENCE</scope>
    <source>
        <strain evidence="1">MT110</strain>
    </source>
</reference>
<dbReference type="EMBL" id="CP042469">
    <property type="protein sequence ID" value="QOX61946.1"/>
    <property type="molecule type" value="Genomic_DNA"/>
</dbReference>
<proteinExistence type="predicted"/>
<protein>
    <submittedName>
        <fullName evidence="1">YfcC family protein</fullName>
    </submittedName>
</protein>